<evidence type="ECO:0000313" key="3">
    <source>
        <dbReference type="Proteomes" id="UP000606974"/>
    </source>
</evidence>
<dbReference type="PANTHER" id="PTHR35043:SF8">
    <property type="entry name" value="DUF4220 DOMAIN-CONTAINING PROTEIN"/>
    <property type="match status" value="1"/>
</dbReference>
<keyword evidence="1" id="KW-1133">Transmembrane helix</keyword>
<dbReference type="PANTHER" id="PTHR35043">
    <property type="entry name" value="TRANSCRIPTION FACTOR DOMAIN-CONTAINING PROTEIN"/>
    <property type="match status" value="1"/>
</dbReference>
<name>A0A8H7E8M0_9EURO</name>
<dbReference type="EMBL" id="JAACFV010000012">
    <property type="protein sequence ID" value="KAF7512485.1"/>
    <property type="molecule type" value="Genomic_DNA"/>
</dbReference>
<reference evidence="2" key="1">
    <citation type="submission" date="2020-02" db="EMBL/GenBank/DDBJ databases">
        <authorList>
            <person name="Palmer J.M."/>
        </authorList>
    </citation>
    <scope>NUCLEOTIDE SEQUENCE</scope>
    <source>
        <strain evidence="2">EPUS1.4</strain>
        <tissue evidence="2">Thallus</tissue>
    </source>
</reference>
<evidence type="ECO:0000256" key="1">
    <source>
        <dbReference type="SAM" id="Phobius"/>
    </source>
</evidence>
<dbReference type="AlphaFoldDB" id="A0A8H7E8M0"/>
<feature type="transmembrane region" description="Helical" evidence="1">
    <location>
        <begin position="20"/>
        <end position="42"/>
    </location>
</feature>
<evidence type="ECO:0000313" key="2">
    <source>
        <dbReference type="EMBL" id="KAF7512485.1"/>
    </source>
</evidence>
<keyword evidence="1" id="KW-0812">Transmembrane</keyword>
<accession>A0A8H7E8M0</accession>
<keyword evidence="1" id="KW-0472">Membrane</keyword>
<organism evidence="2 3">
    <name type="scientific">Endocarpon pusillum</name>
    <dbReference type="NCBI Taxonomy" id="364733"/>
    <lineage>
        <taxon>Eukaryota</taxon>
        <taxon>Fungi</taxon>
        <taxon>Dikarya</taxon>
        <taxon>Ascomycota</taxon>
        <taxon>Pezizomycotina</taxon>
        <taxon>Eurotiomycetes</taxon>
        <taxon>Chaetothyriomycetidae</taxon>
        <taxon>Verrucariales</taxon>
        <taxon>Verrucariaceae</taxon>
        <taxon>Endocarpon</taxon>
    </lineage>
</organism>
<gene>
    <name evidence="2" type="ORF">GJ744_001420</name>
</gene>
<comment type="caution">
    <text evidence="2">The sequence shown here is derived from an EMBL/GenBank/DDBJ whole genome shotgun (WGS) entry which is preliminary data.</text>
</comment>
<dbReference type="OrthoDB" id="9451547at2759"/>
<sequence>MVVNVPNPQSTKSQILMRKLYLIALCVMAPELIYQAALGQWLSSHRSVKLFRDAGHPDWNVRHGFYADMGGFHLQCPDWKSFPIDAKQPHYLVVHKYVESPKLQDGHI</sequence>
<keyword evidence="3" id="KW-1185">Reference proteome</keyword>
<dbReference type="Proteomes" id="UP000606974">
    <property type="component" value="Unassembled WGS sequence"/>
</dbReference>
<protein>
    <submittedName>
        <fullName evidence="2">Uncharacterized protein</fullName>
    </submittedName>
</protein>
<proteinExistence type="predicted"/>